<evidence type="ECO:0000313" key="2">
    <source>
        <dbReference type="Proteomes" id="UP001275436"/>
    </source>
</evidence>
<dbReference type="Proteomes" id="UP001275436">
    <property type="component" value="Unassembled WGS sequence"/>
</dbReference>
<protein>
    <submittedName>
        <fullName evidence="1">Uncharacterized protein</fullName>
    </submittedName>
</protein>
<keyword evidence="2" id="KW-1185">Reference proteome</keyword>
<gene>
    <name evidence="1" type="ORF">MACH08_42260</name>
</gene>
<dbReference type="InterPro" id="IPR014202">
    <property type="entry name" value="Spore_II_R"/>
</dbReference>
<dbReference type="RefSeq" id="WP_317958669.1">
    <property type="nucleotide sequence ID" value="NZ_BSKO01000002.1"/>
</dbReference>
<dbReference type="EMBL" id="BSKO01000002">
    <property type="protein sequence ID" value="GLO68442.1"/>
    <property type="molecule type" value="Genomic_DNA"/>
</dbReference>
<proteinExistence type="predicted"/>
<accession>A0ABQ5TTG2</accession>
<evidence type="ECO:0000313" key="1">
    <source>
        <dbReference type="EMBL" id="GLO68442.1"/>
    </source>
</evidence>
<comment type="caution">
    <text evidence="1">The sequence shown here is derived from an EMBL/GenBank/DDBJ whole genome shotgun (WGS) entry which is preliminary data.</text>
</comment>
<name>A0ABQ5TTG2_9BACI</name>
<reference evidence="1 2" key="1">
    <citation type="submission" date="2023-02" db="EMBL/GenBank/DDBJ databases">
        <title>Oceanobacillus kimchii IFOP_LL358 isolated form Alexandrium catenella lab strain.</title>
        <authorList>
            <person name="Gajardo G."/>
            <person name="Ueki S."/>
            <person name="Maruyama F."/>
        </authorList>
    </citation>
    <scope>NUCLEOTIDE SEQUENCE [LARGE SCALE GENOMIC DNA]</scope>
    <source>
        <strain evidence="1 2">IFOP_LL358</strain>
    </source>
</reference>
<sequence length="90" mass="10351">MGKYMTDIDEARKLIETRIPEIEKIVAGVIEEEGGEYGYTVEYGENVAFPTKEYGSYVYPAGEYEAILIPLEKEKGPKVKFFLFEWLGWS</sequence>
<organism evidence="1 2">
    <name type="scientific">Oceanobacillus kimchii</name>
    <dbReference type="NCBI Taxonomy" id="746691"/>
    <lineage>
        <taxon>Bacteria</taxon>
        <taxon>Bacillati</taxon>
        <taxon>Bacillota</taxon>
        <taxon>Bacilli</taxon>
        <taxon>Bacillales</taxon>
        <taxon>Bacillaceae</taxon>
        <taxon>Oceanobacillus</taxon>
    </lineage>
</organism>
<dbReference type="Pfam" id="PF09551">
    <property type="entry name" value="Spore_II_R"/>
    <property type="match status" value="1"/>
</dbReference>